<feature type="region of interest" description="Disordered" evidence="5">
    <location>
        <begin position="22"/>
        <end position="89"/>
    </location>
</feature>
<comment type="catalytic activity">
    <reaction evidence="4">
        <text>alpha-D-galactosyl-(1-&gt;3)-1D-myo-inositol + sucrose = raffinose + myo-inositol</text>
        <dbReference type="Rhea" id="RHEA:20161"/>
        <dbReference type="ChEBI" id="CHEBI:16634"/>
        <dbReference type="ChEBI" id="CHEBI:17268"/>
        <dbReference type="ChEBI" id="CHEBI:17505"/>
        <dbReference type="ChEBI" id="CHEBI:17992"/>
        <dbReference type="EC" id="2.4.1.82"/>
    </reaction>
</comment>
<comment type="similarity">
    <text evidence="1">Belongs to the glycosyl hydrolases 36 family.</text>
</comment>
<feature type="compositionally biased region" description="Polar residues" evidence="5">
    <location>
        <begin position="71"/>
        <end position="80"/>
    </location>
</feature>
<sequence length="905" mass="100129">MSHLFLVLLWLLRSVPTCEAFVPTPPSRNRHHRPLSSVSSFSTRTASPSTTTTSTTTSTSKQETTLFPTVLQKTAPTTKNPHSEEESLRLDAQGNLRLGDDRILLNGFDPSMWSTIRPPNNNNRVKANGLFLHTQHAASEEPIGDLVTCHKLLAVARQTRYWMGPKFGETGADIPPETQFMLMQLDKDKDTTEPSYAVFLPLLDNGFRATLQTNNGDKNIQVVCVACGGEQESDNKGMRALYVATGKDPFQLIRTAFRQVSTELGTFRTLEQKHLPGFVDDFGWCTWDAYYSNVTPQGVLDGVESLQKAGTPPRTLILDDGWQQVSPEPIVKDEISSPNKQTKDATNQGLLEKIACSFFNTHVQRAPHGSWGNRLWISLARTVLKQPLWHFLNTETDFTRQLSGFGPNTKFEYGASPTATPHQHSLKNLVSQLKGRLGVKNVLCWHALHGYWRGVSEDLGRQAGLNVTTVFPKPSDNLLRLEPLMESDPVNLFGVGLMSNAQDLKRFYQMLHAPLVEAGVDGVKVDVQSGVSAAGDRMGGGPTLAKLYTRAMEESVEKCFPSANNKKAVNVINCMCHSTENLYRYQLTSVARASEDFFPDRADSQTAHLINIAYNSLFVGEICLPDWDMFHSYGPTASLHAAARAVGGCPIYVSDAPGKHDPHLLRKLVLPDGSILRAQLPGRPTRDCLFANVAIEKAPLKIWNQNMGGSGVVGAFHVQGVEWDFVTHENAQVVPKPVPFAAQIKPYDVETLRRHAGPFAAWRHQSANMEFLPTGDSVMKTLLKPQQWEVATIVPLQVSQRDIMWGPIGLINMINSGGAVTESEPLVEPSSFSRTTRASCTCRGPGRFAAFTNFRPHSVSVNGKEIIFTYEEDSCELSFDVGDEMSDKQPHSILVKWDKPSSLRP</sequence>
<accession>A0A7S3L0K9</accession>
<dbReference type="PANTHER" id="PTHR31268">
    <property type="match status" value="1"/>
</dbReference>
<keyword evidence="3" id="KW-0119">Carbohydrate metabolism</keyword>
<dbReference type="InterPro" id="IPR013785">
    <property type="entry name" value="Aldolase_TIM"/>
</dbReference>
<keyword evidence="6" id="KW-0732">Signal</keyword>
<feature type="chain" id="PRO_5031486574" description="galactinol--sucrose galactosyltransferase" evidence="6">
    <location>
        <begin position="21"/>
        <end position="905"/>
    </location>
</feature>
<dbReference type="SUPFAM" id="SSF51445">
    <property type="entry name" value="(Trans)glycosidases"/>
    <property type="match status" value="1"/>
</dbReference>
<gene>
    <name evidence="7" type="ORF">ACOF00016_LOCUS4980</name>
</gene>
<evidence type="ECO:0000313" key="7">
    <source>
        <dbReference type="EMBL" id="CAE0407153.1"/>
    </source>
</evidence>
<evidence type="ECO:0000256" key="1">
    <source>
        <dbReference type="ARBA" id="ARBA00007240"/>
    </source>
</evidence>
<dbReference type="GO" id="GO:0047274">
    <property type="term" value="F:galactinol-sucrose galactosyltransferase activity"/>
    <property type="evidence" value="ECO:0007669"/>
    <property type="project" value="UniProtKB-EC"/>
</dbReference>
<dbReference type="EMBL" id="HBIM01005858">
    <property type="protein sequence ID" value="CAE0407153.1"/>
    <property type="molecule type" value="Transcribed_RNA"/>
</dbReference>
<dbReference type="Gene3D" id="3.20.20.70">
    <property type="entry name" value="Aldolase class I"/>
    <property type="match status" value="1"/>
</dbReference>
<reference evidence="7" key="1">
    <citation type="submission" date="2021-01" db="EMBL/GenBank/DDBJ databases">
        <authorList>
            <person name="Corre E."/>
            <person name="Pelletier E."/>
            <person name="Niang G."/>
            <person name="Scheremetjew M."/>
            <person name="Finn R."/>
            <person name="Kale V."/>
            <person name="Holt S."/>
            <person name="Cochrane G."/>
            <person name="Meng A."/>
            <person name="Brown T."/>
            <person name="Cohen L."/>
        </authorList>
    </citation>
    <scope>NUCLEOTIDE SEQUENCE</scope>
    <source>
        <strain evidence="7">CCMP127</strain>
    </source>
</reference>
<evidence type="ECO:0000256" key="6">
    <source>
        <dbReference type="SAM" id="SignalP"/>
    </source>
</evidence>
<protein>
    <recommendedName>
        <fullName evidence="2">galactinol--sucrose galactosyltransferase</fullName>
        <ecNumber evidence="2">2.4.1.82</ecNumber>
    </recommendedName>
</protein>
<feature type="signal peptide" evidence="6">
    <location>
        <begin position="1"/>
        <end position="20"/>
    </location>
</feature>
<dbReference type="PANTHER" id="PTHR31268:SF32">
    <property type="entry name" value="GALACTINOL--SUCROSE GALACTOSYLTRANSFERASE 2-RELATED"/>
    <property type="match status" value="1"/>
</dbReference>
<evidence type="ECO:0000256" key="5">
    <source>
        <dbReference type="SAM" id="MobiDB-lite"/>
    </source>
</evidence>
<dbReference type="AlphaFoldDB" id="A0A7S3L0K9"/>
<dbReference type="InterPro" id="IPR008811">
    <property type="entry name" value="Glycosyl_hydrolases_36"/>
</dbReference>
<organism evidence="7">
    <name type="scientific">Amphora coffeiformis</name>
    <dbReference type="NCBI Taxonomy" id="265554"/>
    <lineage>
        <taxon>Eukaryota</taxon>
        <taxon>Sar</taxon>
        <taxon>Stramenopiles</taxon>
        <taxon>Ochrophyta</taxon>
        <taxon>Bacillariophyta</taxon>
        <taxon>Bacillariophyceae</taxon>
        <taxon>Bacillariophycidae</taxon>
        <taxon>Thalassiophysales</taxon>
        <taxon>Catenulaceae</taxon>
        <taxon>Amphora</taxon>
    </lineage>
</organism>
<name>A0A7S3L0K9_9STRA</name>
<dbReference type="InterPro" id="IPR017853">
    <property type="entry name" value="GH"/>
</dbReference>
<feature type="compositionally biased region" description="Low complexity" evidence="5">
    <location>
        <begin position="36"/>
        <end position="65"/>
    </location>
</feature>
<evidence type="ECO:0000256" key="3">
    <source>
        <dbReference type="ARBA" id="ARBA00023277"/>
    </source>
</evidence>
<proteinExistence type="inferred from homology"/>
<dbReference type="EC" id="2.4.1.82" evidence="2"/>
<evidence type="ECO:0000256" key="2">
    <source>
        <dbReference type="ARBA" id="ARBA00012708"/>
    </source>
</evidence>
<evidence type="ECO:0000256" key="4">
    <source>
        <dbReference type="ARBA" id="ARBA00049426"/>
    </source>
</evidence>
<dbReference type="Pfam" id="PF05691">
    <property type="entry name" value="Raffinose_syn"/>
    <property type="match status" value="1"/>
</dbReference>